<dbReference type="InterPro" id="IPR011917">
    <property type="entry name" value="ABC_transpr_lipidA"/>
</dbReference>
<evidence type="ECO:0000313" key="14">
    <source>
        <dbReference type="EMBL" id="PWV64391.1"/>
    </source>
</evidence>
<evidence type="ECO:0000256" key="5">
    <source>
        <dbReference type="ARBA" id="ARBA00022741"/>
    </source>
</evidence>
<feature type="transmembrane region" description="Helical" evidence="11">
    <location>
        <begin position="57"/>
        <end position="75"/>
    </location>
</feature>
<dbReference type="SUPFAM" id="SSF90123">
    <property type="entry name" value="ABC transporter transmembrane region"/>
    <property type="match status" value="1"/>
</dbReference>
<evidence type="ECO:0000256" key="6">
    <source>
        <dbReference type="ARBA" id="ARBA00022840"/>
    </source>
</evidence>
<reference evidence="14 15" key="1">
    <citation type="submission" date="2018-05" db="EMBL/GenBank/DDBJ databases">
        <title>Genomic Encyclopedia of Type Strains, Phase IV (KMG-IV): sequencing the most valuable type-strain genomes for metagenomic binning, comparative biology and taxonomic classification.</title>
        <authorList>
            <person name="Goeker M."/>
        </authorList>
    </citation>
    <scope>NUCLEOTIDE SEQUENCE [LARGE SCALE GENOMIC DNA]</scope>
    <source>
        <strain evidence="14 15">DSM 23606</strain>
    </source>
</reference>
<dbReference type="Gene3D" id="3.40.50.300">
    <property type="entry name" value="P-loop containing nucleotide triphosphate hydrolases"/>
    <property type="match status" value="1"/>
</dbReference>
<evidence type="ECO:0000256" key="2">
    <source>
        <dbReference type="ARBA" id="ARBA00022448"/>
    </source>
</evidence>
<keyword evidence="3" id="KW-1003">Cell membrane</keyword>
<dbReference type="CDD" id="cd18552">
    <property type="entry name" value="ABC_6TM_MsbA_like"/>
    <property type="match status" value="1"/>
</dbReference>
<feature type="domain" description="ABC transporter" evidence="12">
    <location>
        <begin position="336"/>
        <end position="572"/>
    </location>
</feature>
<dbReference type="GO" id="GO:0034040">
    <property type="term" value="F:ATPase-coupled lipid transmembrane transporter activity"/>
    <property type="evidence" value="ECO:0007669"/>
    <property type="project" value="InterPro"/>
</dbReference>
<dbReference type="InterPro" id="IPR003593">
    <property type="entry name" value="AAA+_ATPase"/>
</dbReference>
<dbReference type="PROSITE" id="PS50893">
    <property type="entry name" value="ABC_TRANSPORTER_2"/>
    <property type="match status" value="1"/>
</dbReference>
<dbReference type="GO" id="GO:0015421">
    <property type="term" value="F:ABC-type oligopeptide transporter activity"/>
    <property type="evidence" value="ECO:0007669"/>
    <property type="project" value="TreeGrafter"/>
</dbReference>
<evidence type="ECO:0000256" key="1">
    <source>
        <dbReference type="ARBA" id="ARBA00004651"/>
    </source>
</evidence>
<accession>A0A317MY79</accession>
<dbReference type="InterPro" id="IPR011527">
    <property type="entry name" value="ABC1_TM_dom"/>
</dbReference>
<evidence type="ECO:0000313" key="15">
    <source>
        <dbReference type="Proteomes" id="UP000246569"/>
    </source>
</evidence>
<evidence type="ECO:0000256" key="11">
    <source>
        <dbReference type="SAM" id="Phobius"/>
    </source>
</evidence>
<keyword evidence="4 11" id="KW-0812">Transmembrane</keyword>
<feature type="transmembrane region" description="Helical" evidence="11">
    <location>
        <begin position="244"/>
        <end position="263"/>
    </location>
</feature>
<dbReference type="GO" id="GO:0005886">
    <property type="term" value="C:plasma membrane"/>
    <property type="evidence" value="ECO:0007669"/>
    <property type="project" value="UniProtKB-SubCell"/>
</dbReference>
<evidence type="ECO:0000259" key="12">
    <source>
        <dbReference type="PROSITE" id="PS50893"/>
    </source>
</evidence>
<dbReference type="Proteomes" id="UP000246569">
    <property type="component" value="Unassembled WGS sequence"/>
</dbReference>
<dbReference type="Pfam" id="PF00005">
    <property type="entry name" value="ABC_tran"/>
    <property type="match status" value="1"/>
</dbReference>
<dbReference type="OrthoDB" id="9806127at2"/>
<keyword evidence="15" id="KW-1185">Reference proteome</keyword>
<dbReference type="Pfam" id="PF00664">
    <property type="entry name" value="ABC_membrane"/>
    <property type="match status" value="1"/>
</dbReference>
<keyword evidence="2" id="KW-0813">Transport</keyword>
<dbReference type="PROSITE" id="PS50929">
    <property type="entry name" value="ABC_TM1F"/>
    <property type="match status" value="1"/>
</dbReference>
<dbReference type="RefSeq" id="WP_110017064.1">
    <property type="nucleotide sequence ID" value="NZ_QGTJ01000002.1"/>
</dbReference>
<dbReference type="Gene3D" id="1.20.1560.10">
    <property type="entry name" value="ABC transporter type 1, transmembrane domain"/>
    <property type="match status" value="1"/>
</dbReference>
<feature type="domain" description="ABC transmembrane type-1" evidence="13">
    <location>
        <begin position="22"/>
        <end position="304"/>
    </location>
</feature>
<evidence type="ECO:0000259" key="13">
    <source>
        <dbReference type="PROSITE" id="PS50929"/>
    </source>
</evidence>
<dbReference type="InterPro" id="IPR003439">
    <property type="entry name" value="ABC_transporter-like_ATP-bd"/>
</dbReference>
<evidence type="ECO:0000256" key="8">
    <source>
        <dbReference type="ARBA" id="ARBA00022989"/>
    </source>
</evidence>
<evidence type="ECO:0000256" key="7">
    <source>
        <dbReference type="ARBA" id="ARBA00022967"/>
    </source>
</evidence>
<dbReference type="InterPro" id="IPR036640">
    <property type="entry name" value="ABC1_TM_sf"/>
</dbReference>
<feature type="transmembrane region" description="Helical" evidence="11">
    <location>
        <begin position="21"/>
        <end position="45"/>
    </location>
</feature>
<keyword evidence="5" id="KW-0547">Nucleotide-binding</keyword>
<dbReference type="PROSITE" id="PS51257">
    <property type="entry name" value="PROKAR_LIPOPROTEIN"/>
    <property type="match status" value="1"/>
</dbReference>
<evidence type="ECO:0000256" key="4">
    <source>
        <dbReference type="ARBA" id="ARBA00022692"/>
    </source>
</evidence>
<dbReference type="InterPro" id="IPR017871">
    <property type="entry name" value="ABC_transporter-like_CS"/>
</dbReference>
<gene>
    <name evidence="14" type="ORF">C7443_10240</name>
</gene>
<evidence type="ECO:0000256" key="3">
    <source>
        <dbReference type="ARBA" id="ARBA00022475"/>
    </source>
</evidence>
<keyword evidence="10 11" id="KW-0472">Membrane</keyword>
<keyword evidence="8 11" id="KW-1133">Transmembrane helix</keyword>
<name>A0A317MY79_9GAMM</name>
<comment type="caution">
    <text evidence="14">The sequence shown here is derived from an EMBL/GenBank/DDBJ whole genome shotgun (WGS) entry which is preliminary data.</text>
</comment>
<keyword evidence="9" id="KW-0445">Lipid transport</keyword>
<evidence type="ECO:0000256" key="10">
    <source>
        <dbReference type="ARBA" id="ARBA00023136"/>
    </source>
</evidence>
<dbReference type="PANTHER" id="PTHR43394">
    <property type="entry name" value="ATP-DEPENDENT PERMEASE MDL1, MITOCHONDRIAL"/>
    <property type="match status" value="1"/>
</dbReference>
<dbReference type="PROSITE" id="PS00211">
    <property type="entry name" value="ABC_TRANSPORTER_1"/>
    <property type="match status" value="1"/>
</dbReference>
<dbReference type="NCBIfam" id="TIGR02203">
    <property type="entry name" value="MsbA_lipidA"/>
    <property type="match status" value="1"/>
</dbReference>
<dbReference type="FunFam" id="3.40.50.300:FF:000218">
    <property type="entry name" value="Multidrug ABC transporter ATP-binding protein"/>
    <property type="match status" value="1"/>
</dbReference>
<organism evidence="14 15">
    <name type="scientific">Plasticicumulans acidivorans</name>
    <dbReference type="NCBI Taxonomy" id="886464"/>
    <lineage>
        <taxon>Bacteria</taxon>
        <taxon>Pseudomonadati</taxon>
        <taxon>Pseudomonadota</taxon>
        <taxon>Gammaproteobacteria</taxon>
        <taxon>Candidatus Competibacteraceae</taxon>
        <taxon>Plasticicumulans</taxon>
    </lineage>
</organism>
<dbReference type="SUPFAM" id="SSF52540">
    <property type="entry name" value="P-loop containing nucleoside triphosphate hydrolases"/>
    <property type="match status" value="1"/>
</dbReference>
<dbReference type="GO" id="GO:0016887">
    <property type="term" value="F:ATP hydrolysis activity"/>
    <property type="evidence" value="ECO:0007669"/>
    <property type="project" value="InterPro"/>
</dbReference>
<dbReference type="InterPro" id="IPR039421">
    <property type="entry name" value="Type_1_exporter"/>
</dbReference>
<comment type="subcellular location">
    <subcellularLocation>
        <location evidence="1">Cell membrane</location>
        <topology evidence="1">Multi-pass membrane protein</topology>
    </subcellularLocation>
</comment>
<sequence>MTSRALYLRLLAYVRPHRRMFAISLVGTVVLAACEPGIAALLQPLLDGSFVDKDPQMIRTIPLLLIGLFLIRGSADFVSEVAMKWVATRVVMDLRQSMFARMLVLPTSYFDRNASATLLSKITYDTNQVTTACTDALVTLVKDGLTVVGLLGWMFYLNWKLSLFTLAIAPVVAGIMKVFSKRLRQLSRRLQGEIGELNRIVEEALTGHKVVKIFGGQAYEAKRFDRTSNWVRRLQMKLAASSQAAVPGVQFVGVLALAAVIYYASVEAAEGDITVGGFVSLFGAMGMLFAPIKRLTKVNEQLQRGLAAAESIFTLIDAEPEADHGSRRLERAHGTVRFEQVSFQYGPDLPQVVESIDLEAHAGQTIALVGASGSGKTTLMALLPRLYEPSSGRILIDGIDAQELTLASLRANIAYVSQETVLFNDSIAANIAYGCAVPPSREAIEAAAEAAYALEFIRELPDGFDTQIGERGLRLSGGQRQRLAIARALLKNAPILILDEATSALDTQSERMVQAALERLRAGRTAFVIAHRLSTIESADRIIVMRKGRIVETGGHDELLHQGGVYAQLHRLQEGVPTP</sequence>
<dbReference type="EMBL" id="QGTJ01000002">
    <property type="protein sequence ID" value="PWV64391.1"/>
    <property type="molecule type" value="Genomic_DNA"/>
</dbReference>
<dbReference type="InterPro" id="IPR027417">
    <property type="entry name" value="P-loop_NTPase"/>
</dbReference>
<keyword evidence="7" id="KW-1278">Translocase</keyword>
<dbReference type="AlphaFoldDB" id="A0A317MY79"/>
<keyword evidence="6 14" id="KW-0067">ATP-binding</keyword>
<evidence type="ECO:0000256" key="9">
    <source>
        <dbReference type="ARBA" id="ARBA00023055"/>
    </source>
</evidence>
<protein>
    <submittedName>
        <fullName evidence="14">Lipid A export permease/ATP-binding protein MsbA</fullName>
    </submittedName>
</protein>
<dbReference type="GO" id="GO:0005524">
    <property type="term" value="F:ATP binding"/>
    <property type="evidence" value="ECO:0007669"/>
    <property type="project" value="UniProtKB-KW"/>
</dbReference>
<proteinExistence type="predicted"/>
<dbReference type="PANTHER" id="PTHR43394:SF1">
    <property type="entry name" value="ATP-BINDING CASSETTE SUB-FAMILY B MEMBER 10, MITOCHONDRIAL"/>
    <property type="match status" value="1"/>
</dbReference>
<dbReference type="SMART" id="SM00382">
    <property type="entry name" value="AAA"/>
    <property type="match status" value="1"/>
</dbReference>
<feature type="transmembrane region" description="Helical" evidence="11">
    <location>
        <begin position="275"/>
        <end position="292"/>
    </location>
</feature>